<evidence type="ECO:0008006" key="5">
    <source>
        <dbReference type="Google" id="ProtNLM"/>
    </source>
</evidence>
<feature type="compositionally biased region" description="Low complexity" evidence="1">
    <location>
        <begin position="31"/>
        <end position="49"/>
    </location>
</feature>
<evidence type="ECO:0000256" key="2">
    <source>
        <dbReference type="SAM" id="Phobius"/>
    </source>
</evidence>
<evidence type="ECO:0000256" key="1">
    <source>
        <dbReference type="SAM" id="MobiDB-lite"/>
    </source>
</evidence>
<dbReference type="Proteomes" id="UP001408356">
    <property type="component" value="Unassembled WGS sequence"/>
</dbReference>
<name>A0ABR2VCF1_9PEZI</name>
<feature type="compositionally biased region" description="Polar residues" evidence="1">
    <location>
        <begin position="149"/>
        <end position="161"/>
    </location>
</feature>
<protein>
    <recommendedName>
        <fullName evidence="5">Adhesin domain-containing protein</fullName>
    </recommendedName>
</protein>
<keyword evidence="2" id="KW-0472">Membrane</keyword>
<keyword evidence="2" id="KW-1133">Transmembrane helix</keyword>
<feature type="compositionally biased region" description="Acidic residues" evidence="1">
    <location>
        <begin position="283"/>
        <end position="300"/>
    </location>
</feature>
<feature type="compositionally biased region" description="Basic and acidic residues" evidence="1">
    <location>
        <begin position="192"/>
        <end position="202"/>
    </location>
</feature>
<dbReference type="EMBL" id="JARVKF010000035">
    <property type="protein sequence ID" value="KAK9424598.1"/>
    <property type="molecule type" value="Genomic_DNA"/>
</dbReference>
<feature type="compositionally biased region" description="Polar residues" evidence="1">
    <location>
        <begin position="123"/>
        <end position="140"/>
    </location>
</feature>
<feature type="compositionally biased region" description="Low complexity" evidence="1">
    <location>
        <begin position="109"/>
        <end position="122"/>
    </location>
</feature>
<evidence type="ECO:0000313" key="3">
    <source>
        <dbReference type="EMBL" id="KAK9424598.1"/>
    </source>
</evidence>
<gene>
    <name evidence="3" type="ORF">SUNI508_03474</name>
</gene>
<sequence length="746" mass="80720">MPDSDDLYNTDGDSDHDYADELSPSDGYFASGSSSNAVPNVPNVIVPDPTVRQSETKAAKAQEAAQERFLNTRGDLQPQALSARDFTSYTQSSAPSTRSDSTRPTQYTPPSSYAPSSPHAASVTRQPLRTHQSTGRTPSLYSEAPPAYTPSQTVPSETTPLSPTGQPSQSHQTSQTTQSGNYSTFSPDMGVENERLLARDPESMGEPDDEPLRSPRWSKRFRRRLPPWLNWKMGLFALVMLAVAAGLLINGYQAVKNDNMNTKKKTIRPSPPGGDTTRPTEPTEPEPTEPTEPTEPEPTEPTEPTQPGSPAKEPLQPTYCQNAQYRFPDQIMAVDFSKGQNLTFIQDMAGHAGNVNIKVGGQVNIRQLDGGGYPRIVVESVTNDDLLRLDSSINEIDQVMRIAVPKKVESDNVEEAPCVEMRATIWVPRDAELQELFIRVIHLDVLTLDDLSIRVDDFTKISSIAGDIVSGAEKSRTYELPGLSLDDAPEFTFVPAKQSYSFDSRIIEVSSTTGGISGNWPLYDVLGLHVTSGNIKTSITPKPVLESDPKPAVLSISSISGSVHAIEPIHERDSIPIREYLVDVKSTSGDIHSALAFGEGIELKSTASDIAVDLLPVLDTEKLSPTDPAQLETVTTSGTTAVRILEPIWFGGESEASTREFNCLQATHKSTSANIGLRYPQSWVGDLHADTTSGKLTIKGKDVRVTRASGGWPGSKVDAYKGKSGGGSAVIIKTMLGSLDAIIGDE</sequence>
<feature type="transmembrane region" description="Helical" evidence="2">
    <location>
        <begin position="229"/>
        <end position="252"/>
    </location>
</feature>
<feature type="compositionally biased region" description="Acidic residues" evidence="1">
    <location>
        <begin position="1"/>
        <end position="12"/>
    </location>
</feature>
<organism evidence="3 4">
    <name type="scientific">Seiridium unicorne</name>
    <dbReference type="NCBI Taxonomy" id="138068"/>
    <lineage>
        <taxon>Eukaryota</taxon>
        <taxon>Fungi</taxon>
        <taxon>Dikarya</taxon>
        <taxon>Ascomycota</taxon>
        <taxon>Pezizomycotina</taxon>
        <taxon>Sordariomycetes</taxon>
        <taxon>Xylariomycetidae</taxon>
        <taxon>Amphisphaeriales</taxon>
        <taxon>Sporocadaceae</taxon>
        <taxon>Seiridium</taxon>
    </lineage>
</organism>
<reference evidence="3 4" key="1">
    <citation type="journal article" date="2024" name="J. Plant Pathol.">
        <title>Sequence and assembly of the genome of Seiridium unicorne, isolate CBS 538.82, causal agent of cypress canker disease.</title>
        <authorList>
            <person name="Scali E."/>
            <person name="Rocca G.D."/>
            <person name="Danti R."/>
            <person name="Garbelotto M."/>
            <person name="Barberini S."/>
            <person name="Baroncelli R."/>
            <person name="Emiliani G."/>
        </authorList>
    </citation>
    <scope>NUCLEOTIDE SEQUENCE [LARGE SCALE GENOMIC DNA]</scope>
    <source>
        <strain evidence="3 4">BM-138-508</strain>
    </source>
</reference>
<accession>A0ABR2VCF1</accession>
<keyword evidence="2" id="KW-0812">Transmembrane</keyword>
<keyword evidence="4" id="KW-1185">Reference proteome</keyword>
<evidence type="ECO:0000313" key="4">
    <source>
        <dbReference type="Proteomes" id="UP001408356"/>
    </source>
</evidence>
<feature type="compositionally biased region" description="Polar residues" evidence="1">
    <location>
        <begin position="85"/>
        <end position="108"/>
    </location>
</feature>
<feature type="region of interest" description="Disordered" evidence="1">
    <location>
        <begin position="260"/>
        <end position="316"/>
    </location>
</feature>
<comment type="caution">
    <text evidence="3">The sequence shown here is derived from an EMBL/GenBank/DDBJ whole genome shotgun (WGS) entry which is preliminary data.</text>
</comment>
<proteinExistence type="predicted"/>
<feature type="region of interest" description="Disordered" evidence="1">
    <location>
        <begin position="1"/>
        <end position="214"/>
    </location>
</feature>
<feature type="compositionally biased region" description="Low complexity" evidence="1">
    <location>
        <begin position="162"/>
        <end position="180"/>
    </location>
</feature>